<evidence type="ECO:0000256" key="2">
    <source>
        <dbReference type="ARBA" id="ARBA00023157"/>
    </source>
</evidence>
<dbReference type="InterPro" id="IPR036056">
    <property type="entry name" value="Fibrinogen-like_C"/>
</dbReference>
<dbReference type="PANTHER" id="PTHR36191:SF4">
    <property type="entry name" value="VWFD DOMAIN-CONTAINING PROTEIN"/>
    <property type="match status" value="1"/>
</dbReference>
<dbReference type="InterPro" id="IPR002181">
    <property type="entry name" value="Fibrinogen_a/b/g_C_dom"/>
</dbReference>
<keyword evidence="1" id="KW-0732">Signal</keyword>
<organism evidence="3 4">
    <name type="scientific">Paramuricea clavata</name>
    <name type="common">Red gorgonian</name>
    <name type="synonym">Violescent sea-whip</name>
    <dbReference type="NCBI Taxonomy" id="317549"/>
    <lineage>
        <taxon>Eukaryota</taxon>
        <taxon>Metazoa</taxon>
        <taxon>Cnidaria</taxon>
        <taxon>Anthozoa</taxon>
        <taxon>Octocorallia</taxon>
        <taxon>Malacalcyonacea</taxon>
        <taxon>Plexauridae</taxon>
        <taxon>Paramuricea</taxon>
    </lineage>
</organism>
<dbReference type="InterPro" id="IPR057774">
    <property type="entry name" value="D8C_UMOD/GP2/OIT3-like"/>
</dbReference>
<dbReference type="Gene3D" id="3.90.215.10">
    <property type="entry name" value="Gamma Fibrinogen, chain A, domain 1"/>
    <property type="match status" value="1"/>
</dbReference>
<comment type="caution">
    <text evidence="3">The sequence shown here is derived from an EMBL/GenBank/DDBJ whole genome shotgun (WGS) entry which is preliminary data.</text>
</comment>
<dbReference type="EMBL" id="CACRXK020003092">
    <property type="protein sequence ID" value="CAB3997416.1"/>
    <property type="molecule type" value="Genomic_DNA"/>
</dbReference>
<dbReference type="CDD" id="cd00035">
    <property type="entry name" value="ChtBD1"/>
    <property type="match status" value="1"/>
</dbReference>
<evidence type="ECO:0000313" key="4">
    <source>
        <dbReference type="Proteomes" id="UP001152795"/>
    </source>
</evidence>
<dbReference type="Pfam" id="PF23283">
    <property type="entry name" value="D8C_UMOD"/>
    <property type="match status" value="1"/>
</dbReference>
<dbReference type="SUPFAM" id="SSF56496">
    <property type="entry name" value="Fibrinogen C-terminal domain-like"/>
    <property type="match status" value="1"/>
</dbReference>
<dbReference type="PANTHER" id="PTHR36191">
    <property type="entry name" value="ENDO/EXONUCLEASE/PHOSPHATASE DOMAIN-CONTAINING PROTEIN-RELATED"/>
    <property type="match status" value="1"/>
</dbReference>
<dbReference type="InterPro" id="IPR014716">
    <property type="entry name" value="Fibrinogen_a/b/g_C_1"/>
</dbReference>
<evidence type="ECO:0000256" key="1">
    <source>
        <dbReference type="ARBA" id="ARBA00022729"/>
    </source>
</evidence>
<dbReference type="OrthoDB" id="5963120at2759"/>
<dbReference type="NCBIfam" id="NF040941">
    <property type="entry name" value="GGGWT_bact"/>
    <property type="match status" value="1"/>
</dbReference>
<keyword evidence="2" id="KW-1015">Disulfide bond</keyword>
<proteinExistence type="predicted"/>
<gene>
    <name evidence="3" type="ORF">PACLA_8A064264</name>
</gene>
<protein>
    <submittedName>
        <fullName evidence="3">Uncharacterized protein</fullName>
    </submittedName>
</protein>
<evidence type="ECO:0000313" key="3">
    <source>
        <dbReference type="EMBL" id="CAB3997416.1"/>
    </source>
</evidence>
<name>A0A6S7H434_PARCT</name>
<dbReference type="Pfam" id="PF00147">
    <property type="entry name" value="Fibrinogen_C"/>
    <property type="match status" value="1"/>
</dbReference>
<dbReference type="PROSITE" id="PS51406">
    <property type="entry name" value="FIBRINOGEN_C_2"/>
    <property type="match status" value="1"/>
</dbReference>
<sequence>MNFALVLSLLYCGHAFVESVKQGIPALNSYDLGSCNENAHGKEVLVNDRLDEEIILICVKDKGVYQWKPTDGSINTVGEFFNPGLNCSDILDKLEDAKDGFYWITLKGSNPIKVYCDMTTDGGGFVLVGRKTNSITWTVPSNNMTVKPYGKPHWSSSLGDVPILDFRVQMATKEDFKATKAHWSYRLQSKRPLKQLMMNTDGCDQRSAGIGNIAYVKNLLTKSIASTTLRCSKFGYAYHHLVKFGWHKMNLCLQKPCPWGFAFHDTAKSQVDFNGGFSFSTTGSKSGMEYNATASVGCDNGYCCGCYGPVGGTKDYCTENCKAINGGTVTKHVFTWFWVRSSLPKRLWKKCMDYQVKRDDGKLISYKLVGHNVLPVEGRCSEDSTLLHDGIVVVPDSSAAQKVPAVDGLLEFRKDKQELLVRANKTWNVLAPENKILQETMNRIKKLKQNSTNEKKVILHETDKKYKLNLDKINKLEEKVNNEKKILENLVKKLYSPTTKEMTTTPIIPTTVLPQRKECFGYKWLRESNRNQKYSQLEHNCDSGLSTGWHRFGGGAGTKMPTTCVSKNRCGTQATGWINGAHPTVADSKVTRKVCFNWSGNCCNWSDNIEVVNCGQYYVYKLSAPSAGCNLRYCGSDN</sequence>
<keyword evidence="4" id="KW-1185">Reference proteome</keyword>
<dbReference type="AlphaFoldDB" id="A0A6S7H434"/>
<reference evidence="3" key="1">
    <citation type="submission" date="2020-04" db="EMBL/GenBank/DDBJ databases">
        <authorList>
            <person name="Alioto T."/>
            <person name="Alioto T."/>
            <person name="Gomez Garrido J."/>
        </authorList>
    </citation>
    <scope>NUCLEOTIDE SEQUENCE</scope>
    <source>
        <strain evidence="3">A484AB</strain>
    </source>
</reference>
<accession>A0A6S7H434</accession>
<dbReference type="Proteomes" id="UP001152795">
    <property type="component" value="Unassembled WGS sequence"/>
</dbReference>